<sequence length="364" mass="43000">MNNKEIDTNIEQEYKEIIEKNRNIILNKKVESKQKKIQKENKKARKQKIIQMKYNFYKPIVPYPLLLDFEDVTYEDPIYLNYIKGLENTVPVPKYWKNKKSFLNVKKCINKKKYVIPQNILETGLVDMRKSIRNKEDNMSFKAKLREKLYPKTGKCFVEYQKLYDCFFKHPNEIEYLRFGELFRPGIEMEKKIKLNVPGRISKNLMNVLGIDKTLPPPWIFNMQKYGLPPSYSDIKIPGVNAQIPIGSSWGFQPTGWGQPLEGYEELMNINFTIPSNIFEETNNKNQDLNNEETISDTQQNDSESEEQYELRMSDFETDSISEPKVEEIKPLEITKDLISTKEEKKEPMISKKTKSKSERKIKF</sequence>
<dbReference type="EMBL" id="PITK01000128">
    <property type="protein sequence ID" value="TBU20127.1"/>
    <property type="molecule type" value="Genomic_DNA"/>
</dbReference>
<evidence type="ECO:0000313" key="3">
    <source>
        <dbReference type="EMBL" id="TBU20127.1"/>
    </source>
</evidence>
<dbReference type="Pfam" id="PF04046">
    <property type="entry name" value="PSP"/>
    <property type="match status" value="1"/>
</dbReference>
<dbReference type="VEuPathDB" id="MicrosporidiaDB:CWI38_0128p0060"/>
<dbReference type="STRING" id="1176355.A0A4Q9M1V7"/>
<dbReference type="Pfam" id="PF04037">
    <property type="entry name" value="DUF382"/>
    <property type="match status" value="1"/>
</dbReference>
<evidence type="ECO:0000256" key="1">
    <source>
        <dbReference type="SAM" id="MobiDB-lite"/>
    </source>
</evidence>
<gene>
    <name evidence="3" type="ORF">CWI38_0128p0060</name>
</gene>
<feature type="domain" description="PSP proline-rich" evidence="2">
    <location>
        <begin position="190"/>
        <end position="246"/>
    </location>
</feature>
<name>A0A4Q9M1V7_9MICR</name>
<comment type="caution">
    <text evidence="3">The sequence shown here is derived from an EMBL/GenBank/DDBJ whole genome shotgun (WGS) entry which is preliminary data.</text>
</comment>
<protein>
    <submittedName>
        <fullName evidence="3">DUF382 domain-containing putative splicing factor</fullName>
    </submittedName>
</protein>
<keyword evidence="4" id="KW-1185">Reference proteome</keyword>
<dbReference type="GO" id="GO:0005634">
    <property type="term" value="C:nucleus"/>
    <property type="evidence" value="ECO:0007669"/>
    <property type="project" value="InterPro"/>
</dbReference>
<dbReference type="PANTHER" id="PTHR12785:SF6">
    <property type="entry name" value="SPLICING FACTOR 3B SUBUNIT 2"/>
    <property type="match status" value="1"/>
</dbReference>
<dbReference type="Proteomes" id="UP000292282">
    <property type="component" value="Unassembled WGS sequence"/>
</dbReference>
<dbReference type="SMART" id="SM00581">
    <property type="entry name" value="PSP"/>
    <property type="match status" value="1"/>
</dbReference>
<dbReference type="InterPro" id="IPR006568">
    <property type="entry name" value="PSP_pro-rich"/>
</dbReference>
<feature type="region of interest" description="Disordered" evidence="1">
    <location>
        <begin position="340"/>
        <end position="364"/>
    </location>
</feature>
<accession>A0A4Q9M1V7</accession>
<dbReference type="InterPro" id="IPR052584">
    <property type="entry name" value="U2_snRNP_Complex_Component"/>
</dbReference>
<dbReference type="OrthoDB" id="10260794at2759"/>
<feature type="region of interest" description="Disordered" evidence="1">
    <location>
        <begin position="292"/>
        <end position="328"/>
    </location>
</feature>
<evidence type="ECO:0000259" key="2">
    <source>
        <dbReference type="SMART" id="SM00581"/>
    </source>
</evidence>
<reference evidence="3 4" key="1">
    <citation type="submission" date="2017-12" db="EMBL/GenBank/DDBJ databases">
        <authorList>
            <person name="Pombert J.-F."/>
            <person name="Haag K.L."/>
            <person name="Ebert D."/>
        </authorList>
    </citation>
    <scope>NUCLEOTIDE SEQUENCE [LARGE SCALE GENOMIC DNA]</scope>
    <source>
        <strain evidence="3">IL-G-3</strain>
    </source>
</reference>
<organism evidence="3 4">
    <name type="scientific">Hamiltosporidium tvaerminnensis</name>
    <dbReference type="NCBI Taxonomy" id="1176355"/>
    <lineage>
        <taxon>Eukaryota</taxon>
        <taxon>Fungi</taxon>
        <taxon>Fungi incertae sedis</taxon>
        <taxon>Microsporidia</taxon>
        <taxon>Dubosqiidae</taxon>
        <taxon>Hamiltosporidium</taxon>
    </lineage>
</organism>
<proteinExistence type="predicted"/>
<evidence type="ECO:0000313" key="4">
    <source>
        <dbReference type="Proteomes" id="UP000292282"/>
    </source>
</evidence>
<dbReference type="InterPro" id="IPR007180">
    <property type="entry name" value="DUF382"/>
</dbReference>
<dbReference type="PANTHER" id="PTHR12785">
    <property type="entry name" value="SPLICING FACTOR 3B"/>
    <property type="match status" value="1"/>
</dbReference>
<dbReference type="AlphaFoldDB" id="A0A4Q9M1V7"/>